<evidence type="ECO:0000313" key="5">
    <source>
        <dbReference type="Proteomes" id="UP001318040"/>
    </source>
</evidence>
<sequence>MGLQTIIGVILGKTDPKGFQNRKSPEKERFTFDFVLRDSPNYFINVECWGDDIFIHNLSRSFRIGEVVKVQNPLVRTKDIEQDEKFRPWTPSPYKLTLSENHSAVALCSGEEGSSMMPLLHLPTKESHDYYTLSDILANGQNLQGEVINILVGVRTVSEPKAFVTKDNRPGQNCDVILFDETVNSFHFVLWNKEAIQLAQTWEPRKTVIFAADVKVSFDKYRQSMVATAISKTIITTNPNTQEAQLLFTYANDYFAAGNFEEDISPEGLKTLDFNTIKDVFTIEQMKEKEVSLRASESPVPVWGVACMFVSMLNVDDSAGKVMRVRCSLCNCSVDPYSQVCTNDNCDATLLNNTVTVRTFEMQMEIADYTGSLNNCWVTGAVAEKMLGCTVDAFSQMTDVQKTELKWRVLLERCKIYFKIVYRSTSHSTRVHILSCELANLKEVTKFVVQ</sequence>
<dbReference type="RefSeq" id="XP_032822767.1">
    <property type="nucleotide sequence ID" value="XM_032966876.1"/>
</dbReference>
<dbReference type="GO" id="GO:0000712">
    <property type="term" value="P:resolution of meiotic recombination intermediates"/>
    <property type="evidence" value="ECO:0007669"/>
    <property type="project" value="TreeGrafter"/>
</dbReference>
<evidence type="ECO:0000256" key="2">
    <source>
        <dbReference type="ARBA" id="ARBA00023254"/>
    </source>
</evidence>
<dbReference type="AlphaFoldDB" id="A0AAJ7TUA6"/>
<evidence type="ECO:0000256" key="3">
    <source>
        <dbReference type="ARBA" id="ARBA00038329"/>
    </source>
</evidence>
<dbReference type="Proteomes" id="UP001318040">
    <property type="component" value="Chromosome 37"/>
</dbReference>
<evidence type="ECO:0000256" key="1">
    <source>
        <dbReference type="ARBA" id="ARBA00023125"/>
    </source>
</evidence>
<gene>
    <name evidence="6" type="primary">MEIOB</name>
</gene>
<dbReference type="InterPro" id="IPR056880">
    <property type="entry name" value="OB_MEIOB_N"/>
</dbReference>
<proteinExistence type="inferred from homology"/>
<feature type="domain" description="MEIOB-like N-terminal" evidence="4">
    <location>
        <begin position="5"/>
        <end position="125"/>
    </location>
</feature>
<dbReference type="KEGG" id="pmrn:116949496"/>
<dbReference type="FunFam" id="2.40.50.140:FF:000171">
    <property type="entry name" value="meiosis-specific with OB domain-containing protein isoform X1"/>
    <property type="match status" value="1"/>
</dbReference>
<dbReference type="PANTHER" id="PTHR21166:SF2">
    <property type="entry name" value="CELL DIVISION CONTROL PROTEIN 24 OB DOMAIN-CONTAINING PROTEIN-RELATED"/>
    <property type="match status" value="1"/>
</dbReference>
<dbReference type="InterPro" id="IPR012340">
    <property type="entry name" value="NA-bd_OB-fold"/>
</dbReference>
<dbReference type="CTD" id="254528"/>
<accession>A0AAJ7TUA6</accession>
<keyword evidence="2" id="KW-0469">Meiosis</keyword>
<dbReference type="Pfam" id="PF24903">
    <property type="entry name" value="OB_MEIOB_N"/>
    <property type="match status" value="1"/>
</dbReference>
<dbReference type="SUPFAM" id="SSF50249">
    <property type="entry name" value="Nucleic acid-binding proteins"/>
    <property type="match status" value="2"/>
</dbReference>
<dbReference type="Gene3D" id="2.40.50.140">
    <property type="entry name" value="Nucleic acid-binding proteins"/>
    <property type="match status" value="2"/>
</dbReference>
<reference evidence="6" key="1">
    <citation type="submission" date="2025-08" db="UniProtKB">
        <authorList>
            <consortium name="RefSeq"/>
        </authorList>
    </citation>
    <scope>IDENTIFICATION</scope>
    <source>
        <tissue evidence="6">Sperm</tissue>
    </source>
</reference>
<evidence type="ECO:0000313" key="6">
    <source>
        <dbReference type="RefSeq" id="XP_032822767.1"/>
    </source>
</evidence>
<keyword evidence="5" id="KW-1185">Reference proteome</keyword>
<dbReference type="FunFam" id="2.40.50.140:FF:000248">
    <property type="entry name" value="Meiosis specific with OB domains"/>
    <property type="match status" value="1"/>
</dbReference>
<keyword evidence="1" id="KW-0238">DNA-binding</keyword>
<dbReference type="InterPro" id="IPR052469">
    <property type="entry name" value="MEIOB"/>
</dbReference>
<name>A0AAJ7TUA6_PETMA</name>
<organism evidence="5 6">
    <name type="scientific">Petromyzon marinus</name>
    <name type="common">Sea lamprey</name>
    <dbReference type="NCBI Taxonomy" id="7757"/>
    <lineage>
        <taxon>Eukaryota</taxon>
        <taxon>Metazoa</taxon>
        <taxon>Chordata</taxon>
        <taxon>Craniata</taxon>
        <taxon>Vertebrata</taxon>
        <taxon>Cyclostomata</taxon>
        <taxon>Hyperoartia</taxon>
        <taxon>Petromyzontiformes</taxon>
        <taxon>Petromyzontidae</taxon>
        <taxon>Petromyzon</taxon>
    </lineage>
</organism>
<protein>
    <submittedName>
        <fullName evidence="6">Meiosis-specific with OB domain-containing protein</fullName>
    </submittedName>
</protein>
<comment type="similarity">
    <text evidence="3">Belongs to the MEIOB family.</text>
</comment>
<dbReference type="GO" id="GO:0003697">
    <property type="term" value="F:single-stranded DNA binding"/>
    <property type="evidence" value="ECO:0007669"/>
    <property type="project" value="TreeGrafter"/>
</dbReference>
<dbReference type="GO" id="GO:0008310">
    <property type="term" value="F:single-stranded DNA 3'-5' DNA exonuclease activity"/>
    <property type="evidence" value="ECO:0007669"/>
    <property type="project" value="TreeGrafter"/>
</dbReference>
<evidence type="ECO:0000259" key="4">
    <source>
        <dbReference type="Pfam" id="PF24903"/>
    </source>
</evidence>
<dbReference type="PANTHER" id="PTHR21166">
    <property type="entry name" value="CELL DIVISION CONTROL PROTEIN 24 OB DOMAIN-CONTAINING PROTEIN-RELATED"/>
    <property type="match status" value="1"/>
</dbReference>